<evidence type="ECO:0000256" key="1">
    <source>
        <dbReference type="SAM" id="Phobius"/>
    </source>
</evidence>
<feature type="transmembrane region" description="Helical" evidence="1">
    <location>
        <begin position="63"/>
        <end position="90"/>
    </location>
</feature>
<dbReference type="Proteomes" id="UP000230758">
    <property type="component" value="Unassembled WGS sequence"/>
</dbReference>
<keyword evidence="1" id="KW-0812">Transmembrane</keyword>
<name>A0A2M7WSW8_9BACT</name>
<reference evidence="3" key="1">
    <citation type="submission" date="2017-09" db="EMBL/GenBank/DDBJ databases">
        <title>Depth-based differentiation of microbial function through sediment-hosted aquifers and enrichment of novel symbionts in the deep terrestrial subsurface.</title>
        <authorList>
            <person name="Probst A.J."/>
            <person name="Ladd B."/>
            <person name="Jarett J.K."/>
            <person name="Geller-Mcgrath D.E."/>
            <person name="Sieber C.M.K."/>
            <person name="Emerson J.B."/>
            <person name="Anantharaman K."/>
            <person name="Thomas B.C."/>
            <person name="Malmstrom R."/>
            <person name="Stieglmeier M."/>
            <person name="Klingl A."/>
            <person name="Woyke T."/>
            <person name="Ryan C.M."/>
            <person name="Banfield J.F."/>
        </authorList>
    </citation>
    <scope>NUCLEOTIDE SEQUENCE [LARGE SCALE GENOMIC DNA]</scope>
</reference>
<evidence type="ECO:0000313" key="2">
    <source>
        <dbReference type="EMBL" id="PJA33101.1"/>
    </source>
</evidence>
<dbReference type="AlphaFoldDB" id="A0A2M7WSW8"/>
<keyword evidence="1" id="KW-1133">Transmembrane helix</keyword>
<protein>
    <submittedName>
        <fullName evidence="2">Uncharacterized protein</fullName>
    </submittedName>
</protein>
<proteinExistence type="predicted"/>
<dbReference type="EMBL" id="PFXF01000009">
    <property type="protein sequence ID" value="PJA33101.1"/>
    <property type="molecule type" value="Genomic_DNA"/>
</dbReference>
<comment type="caution">
    <text evidence="2">The sequence shown here is derived from an EMBL/GenBank/DDBJ whole genome shotgun (WGS) entry which is preliminary data.</text>
</comment>
<keyword evidence="1" id="KW-0472">Membrane</keyword>
<sequence>MINITTREKIMFGVYVLYTIRKLKTPLVTESLVFLILATSLFYFVSVPSFFSNMFESGNFGSYFIMAFSHTDFLVQSALILAFVTVLLFVRNFTLHAILKNRLA</sequence>
<accession>A0A2M7WSW8</accession>
<feature type="transmembrane region" description="Helical" evidence="1">
    <location>
        <begin position="31"/>
        <end position="51"/>
    </location>
</feature>
<gene>
    <name evidence="2" type="ORF">CO185_00440</name>
</gene>
<organism evidence="2 3">
    <name type="scientific">Candidatus Zambryskibacteria bacterium CG_4_9_14_3_um_filter_42_15</name>
    <dbReference type="NCBI Taxonomy" id="1975112"/>
    <lineage>
        <taxon>Bacteria</taxon>
        <taxon>Candidatus Zambryskiibacteriota</taxon>
    </lineage>
</organism>
<evidence type="ECO:0000313" key="3">
    <source>
        <dbReference type="Proteomes" id="UP000230758"/>
    </source>
</evidence>